<proteinExistence type="predicted"/>
<name>U1QC08_9ACTO</name>
<gene>
    <name evidence="1" type="ORF">HMPREF1979_00583</name>
</gene>
<reference evidence="1 2" key="1">
    <citation type="submission" date="2013-08" db="EMBL/GenBank/DDBJ databases">
        <authorList>
            <person name="Weinstock G."/>
            <person name="Sodergren E."/>
            <person name="Wylie T."/>
            <person name="Fulton L."/>
            <person name="Fulton R."/>
            <person name="Fronick C."/>
            <person name="O'Laughlin M."/>
            <person name="Godfrey J."/>
            <person name="Miner T."/>
            <person name="Herter B."/>
            <person name="Appelbaum E."/>
            <person name="Cordes M."/>
            <person name="Lek S."/>
            <person name="Wollam A."/>
            <person name="Pepin K.H."/>
            <person name="Palsikar V.B."/>
            <person name="Mitreva M."/>
            <person name="Wilson R.K."/>
        </authorList>
    </citation>
    <scope>NUCLEOTIDE SEQUENCE [LARGE SCALE GENOMIC DNA]</scope>
    <source>
        <strain evidence="1 2">F0542</strain>
    </source>
</reference>
<dbReference type="AlphaFoldDB" id="U1QC08"/>
<accession>U1QC08</accession>
<keyword evidence="2" id="KW-1185">Reference proteome</keyword>
<protein>
    <submittedName>
        <fullName evidence="1">Uncharacterized protein</fullName>
    </submittedName>
</protein>
<dbReference type="HOGENOM" id="CLU_2802735_0_0_11"/>
<evidence type="ECO:0000313" key="1">
    <source>
        <dbReference type="EMBL" id="ERH25320.1"/>
    </source>
</evidence>
<sequence length="67" mass="7725">MEERACRCGGTAPSLWNDIDVICSLHRYPVALTRTAHVCLPRTIVIVTRKDPVIHIIHTCYYTYKPR</sequence>
<organism evidence="1 2">
    <name type="scientific">Actinomyces johnsonii F0542</name>
    <dbReference type="NCBI Taxonomy" id="1321818"/>
    <lineage>
        <taxon>Bacteria</taxon>
        <taxon>Bacillati</taxon>
        <taxon>Actinomycetota</taxon>
        <taxon>Actinomycetes</taxon>
        <taxon>Actinomycetales</taxon>
        <taxon>Actinomycetaceae</taxon>
        <taxon>Actinomyces</taxon>
    </lineage>
</organism>
<dbReference type="Proteomes" id="UP000016536">
    <property type="component" value="Unassembled WGS sequence"/>
</dbReference>
<evidence type="ECO:0000313" key="2">
    <source>
        <dbReference type="Proteomes" id="UP000016536"/>
    </source>
</evidence>
<dbReference type="EMBL" id="AWSE01000026">
    <property type="protein sequence ID" value="ERH25320.1"/>
    <property type="molecule type" value="Genomic_DNA"/>
</dbReference>
<comment type="caution">
    <text evidence="1">The sequence shown here is derived from an EMBL/GenBank/DDBJ whole genome shotgun (WGS) entry which is preliminary data.</text>
</comment>